<dbReference type="InterPro" id="IPR008613">
    <property type="entry name" value="Excalibur_Ca-bd_domain"/>
</dbReference>
<protein>
    <submittedName>
        <fullName evidence="3">Calcium-binding protein</fullName>
    </submittedName>
</protein>
<proteinExistence type="predicted"/>
<evidence type="ECO:0000313" key="4">
    <source>
        <dbReference type="Proteomes" id="UP000473525"/>
    </source>
</evidence>
<keyword evidence="4" id="KW-1185">Reference proteome</keyword>
<dbReference type="RefSeq" id="WP_157340439.1">
    <property type="nucleotide sequence ID" value="NZ_WSEK01000004.1"/>
</dbReference>
<name>A0A6L6XMK3_9ACTN</name>
<comment type="caution">
    <text evidence="3">The sequence shown here is derived from an EMBL/GenBank/DDBJ whole genome shotgun (WGS) entry which is preliminary data.</text>
</comment>
<dbReference type="Proteomes" id="UP000473525">
    <property type="component" value="Unassembled WGS sequence"/>
</dbReference>
<gene>
    <name evidence="3" type="ORF">GON03_03890</name>
</gene>
<sequence>MTPTNALRGAVATLALAAPLFLVATPADAAAPYFSSCDRLTRAWPNGVAKGRVAANMAVRDGYSRPATTPRAVAVYWENYRRLDRDRDGTACEN</sequence>
<evidence type="ECO:0000259" key="2">
    <source>
        <dbReference type="Pfam" id="PF05901"/>
    </source>
</evidence>
<organism evidence="3 4">
    <name type="scientific">Nocardioides agri</name>
    <dbReference type="NCBI Taxonomy" id="2682843"/>
    <lineage>
        <taxon>Bacteria</taxon>
        <taxon>Bacillati</taxon>
        <taxon>Actinomycetota</taxon>
        <taxon>Actinomycetes</taxon>
        <taxon>Propionibacteriales</taxon>
        <taxon>Nocardioidaceae</taxon>
        <taxon>Nocardioides</taxon>
    </lineage>
</organism>
<evidence type="ECO:0000256" key="1">
    <source>
        <dbReference type="SAM" id="SignalP"/>
    </source>
</evidence>
<feature type="signal peptide" evidence="1">
    <location>
        <begin position="1"/>
        <end position="29"/>
    </location>
</feature>
<reference evidence="3 4" key="1">
    <citation type="submission" date="2019-12" db="EMBL/GenBank/DDBJ databases">
        <authorList>
            <person name="Huq M.A."/>
        </authorList>
    </citation>
    <scope>NUCLEOTIDE SEQUENCE [LARGE SCALE GENOMIC DNA]</scope>
    <source>
        <strain evidence="3 4">MAH-18</strain>
    </source>
</reference>
<dbReference type="Pfam" id="PF05901">
    <property type="entry name" value="Excalibur"/>
    <property type="match status" value="1"/>
</dbReference>
<keyword evidence="1" id="KW-0732">Signal</keyword>
<accession>A0A6L6XMK3</accession>
<feature type="chain" id="PRO_5026780314" evidence="1">
    <location>
        <begin position="30"/>
        <end position="94"/>
    </location>
</feature>
<dbReference type="AlphaFoldDB" id="A0A6L6XMK3"/>
<evidence type="ECO:0000313" key="3">
    <source>
        <dbReference type="EMBL" id="MVQ48310.1"/>
    </source>
</evidence>
<dbReference type="EMBL" id="WSEK01000004">
    <property type="protein sequence ID" value="MVQ48310.1"/>
    <property type="molecule type" value="Genomic_DNA"/>
</dbReference>
<feature type="domain" description="Excalibur calcium-binding" evidence="2">
    <location>
        <begin position="37"/>
        <end position="93"/>
    </location>
</feature>